<dbReference type="InterPro" id="IPR032675">
    <property type="entry name" value="LRR_dom_sf"/>
</dbReference>
<dbReference type="InterPro" id="IPR056789">
    <property type="entry name" value="LRR_R13L1-DRL21"/>
</dbReference>
<accession>A0AAV1SND3</accession>
<evidence type="ECO:0000313" key="7">
    <source>
        <dbReference type="EMBL" id="CAK7353324.1"/>
    </source>
</evidence>
<feature type="domain" description="R13L1/DRL21-like LRR repeat region" evidence="6">
    <location>
        <begin position="351"/>
        <end position="477"/>
    </location>
</feature>
<reference evidence="7 8" key="1">
    <citation type="submission" date="2024-01" db="EMBL/GenBank/DDBJ databases">
        <authorList>
            <person name="Waweru B."/>
        </authorList>
    </citation>
    <scope>NUCLEOTIDE SEQUENCE [LARGE SCALE GENOMIC DNA]</scope>
</reference>
<comment type="caution">
    <text evidence="7">The sequence shown here is derived from an EMBL/GenBank/DDBJ whole genome shotgun (WGS) entry which is preliminary data.</text>
</comment>
<dbReference type="InterPro" id="IPR041118">
    <property type="entry name" value="Rx_N"/>
</dbReference>
<proteinExistence type="predicted"/>
<feature type="domain" description="Disease resistance N-terminal" evidence="4">
    <location>
        <begin position="9"/>
        <end position="66"/>
    </location>
</feature>
<evidence type="ECO:0000256" key="3">
    <source>
        <dbReference type="ARBA" id="ARBA00022821"/>
    </source>
</evidence>
<organism evidence="7 8">
    <name type="scientific">Dovyalis caffra</name>
    <dbReference type="NCBI Taxonomy" id="77055"/>
    <lineage>
        <taxon>Eukaryota</taxon>
        <taxon>Viridiplantae</taxon>
        <taxon>Streptophyta</taxon>
        <taxon>Embryophyta</taxon>
        <taxon>Tracheophyta</taxon>
        <taxon>Spermatophyta</taxon>
        <taxon>Magnoliopsida</taxon>
        <taxon>eudicotyledons</taxon>
        <taxon>Gunneridae</taxon>
        <taxon>Pentapetalae</taxon>
        <taxon>rosids</taxon>
        <taxon>fabids</taxon>
        <taxon>Malpighiales</taxon>
        <taxon>Salicaceae</taxon>
        <taxon>Flacourtieae</taxon>
        <taxon>Dovyalis</taxon>
    </lineage>
</organism>
<dbReference type="SUPFAM" id="SSF52058">
    <property type="entry name" value="L domain-like"/>
    <property type="match status" value="1"/>
</dbReference>
<dbReference type="PANTHER" id="PTHR47186:SF24">
    <property type="entry name" value="DISEASE RESISTANCE RPP13-LIKE PROTEIN 1"/>
    <property type="match status" value="1"/>
</dbReference>
<dbReference type="Pfam" id="PF18052">
    <property type="entry name" value="Rx_N"/>
    <property type="match status" value="1"/>
</dbReference>
<dbReference type="Pfam" id="PF25019">
    <property type="entry name" value="LRR_R13L1-DRL21"/>
    <property type="match status" value="1"/>
</dbReference>
<dbReference type="AlphaFoldDB" id="A0AAV1SND3"/>
<protein>
    <recommendedName>
        <fullName evidence="9">Rx N-terminal domain-containing protein</fullName>
    </recommendedName>
</protein>
<gene>
    <name evidence="7" type="ORF">DCAF_LOCUS24670</name>
</gene>
<evidence type="ECO:0000259" key="6">
    <source>
        <dbReference type="Pfam" id="PF25019"/>
    </source>
</evidence>
<dbReference type="GO" id="GO:0006952">
    <property type="term" value="P:defense response"/>
    <property type="evidence" value="ECO:0007669"/>
    <property type="project" value="UniProtKB-KW"/>
</dbReference>
<dbReference type="Proteomes" id="UP001314170">
    <property type="component" value="Unassembled WGS sequence"/>
</dbReference>
<name>A0AAV1SND3_9ROSI</name>
<evidence type="ECO:0008006" key="9">
    <source>
        <dbReference type="Google" id="ProtNLM"/>
    </source>
</evidence>
<evidence type="ECO:0000256" key="2">
    <source>
        <dbReference type="ARBA" id="ARBA00022741"/>
    </source>
</evidence>
<dbReference type="EMBL" id="CAWUPB010001194">
    <property type="protein sequence ID" value="CAK7353324.1"/>
    <property type="molecule type" value="Genomic_DNA"/>
</dbReference>
<dbReference type="Pfam" id="PF23598">
    <property type="entry name" value="LRR_14"/>
    <property type="match status" value="1"/>
</dbReference>
<keyword evidence="3" id="KW-0611">Plant defense</keyword>
<sequence>MADLVLSAFMQVVFEQLASPLVEEFGLIHGVKKQLKRLSRILVKIRAVINDAEERQIQEEAVRGFFSSLSPNHLLFQIDIASKIDEVIEKLEDIAREKEGLYLKGGVVPVATHPKARGRRSQTSSLVDEQSIFGRTDDREMLLSLVPVDFEATSEARKLRSLFLLGGYRYNIKKIPHQLFQKLKFLRSLNLSHTCITELPSSIGNLMHLRYLDLSWSCIRRLPESIGDLCNLQTLNLRKCIELHCLPDNISRLINLRHFDVSSGTALLKILPFSDCRLLDLPKCIKNLINLRDIDISIGTSFQNILPFAENQSCFDFLSRMVSSPPGMGRLTCLQTLSNFVISKRNGCGVEELKNMVDLRGTLGISKLENVTSASNAKEADLKSKHRIHKLTLQWSEESLYSTQSEAFTEQVLEYLQPHKNIRGLRISNFGGRMLPSWMNCVSLSNLVSICLFNFHKCESLPRLWQLPSLKDLKIHGFHGLTHIGHDFYGDGDVVGFRYLEKLEIKDMPNLEHWSGVKPGEISCLSEITMWDCPKMNEMPDLPSTLKVLEIANCKGIESFPTIYSIQNLVLGQCNEVILNSSTCFSFLSSLNISGFSKLEYLPDTLLQQLALLKELKVNDCDKLRLLTQEQSLWKLSLLQHLEICNCPQLVSLKDEVLPTAILKSFRK</sequence>
<feature type="domain" description="Disease resistance R13L4/SHOC-2-like LRR" evidence="5">
    <location>
        <begin position="202"/>
        <end position="298"/>
    </location>
</feature>
<dbReference type="Gene3D" id="1.20.5.4130">
    <property type="match status" value="1"/>
</dbReference>
<dbReference type="InterPro" id="IPR055414">
    <property type="entry name" value="LRR_R13L4/SHOC2-like"/>
</dbReference>
<dbReference type="Gene3D" id="3.80.10.10">
    <property type="entry name" value="Ribonuclease Inhibitor"/>
    <property type="match status" value="2"/>
</dbReference>
<evidence type="ECO:0000259" key="5">
    <source>
        <dbReference type="Pfam" id="PF23598"/>
    </source>
</evidence>
<keyword evidence="1" id="KW-0677">Repeat</keyword>
<dbReference type="GO" id="GO:0000166">
    <property type="term" value="F:nucleotide binding"/>
    <property type="evidence" value="ECO:0007669"/>
    <property type="project" value="UniProtKB-KW"/>
</dbReference>
<evidence type="ECO:0000259" key="4">
    <source>
        <dbReference type="Pfam" id="PF18052"/>
    </source>
</evidence>
<dbReference type="PANTHER" id="PTHR47186">
    <property type="entry name" value="LEUCINE-RICH REPEAT-CONTAINING PROTEIN 57"/>
    <property type="match status" value="1"/>
</dbReference>
<keyword evidence="2" id="KW-0547">Nucleotide-binding</keyword>
<evidence type="ECO:0000256" key="1">
    <source>
        <dbReference type="ARBA" id="ARBA00022737"/>
    </source>
</evidence>
<keyword evidence="8" id="KW-1185">Reference proteome</keyword>
<evidence type="ECO:0000313" key="8">
    <source>
        <dbReference type="Proteomes" id="UP001314170"/>
    </source>
</evidence>